<keyword evidence="2" id="KW-1185">Reference proteome</keyword>
<name>A0A1H5MV08_PSEDM</name>
<dbReference type="InterPro" id="IPR009679">
    <property type="entry name" value="Phage_186_CII-like"/>
</dbReference>
<organism evidence="1 2">
    <name type="scientific">Pseudomonas deceptionensis</name>
    <dbReference type="NCBI Taxonomy" id="882211"/>
    <lineage>
        <taxon>Bacteria</taxon>
        <taxon>Pseudomonadati</taxon>
        <taxon>Pseudomonadota</taxon>
        <taxon>Gammaproteobacteria</taxon>
        <taxon>Pseudomonadales</taxon>
        <taxon>Pseudomonadaceae</taxon>
        <taxon>Pseudomonas</taxon>
    </lineage>
</organism>
<evidence type="ECO:0000313" key="2">
    <source>
        <dbReference type="Proteomes" id="UP000183613"/>
    </source>
</evidence>
<accession>A0A1H5MV08</accession>
<dbReference type="GO" id="GO:0003677">
    <property type="term" value="F:DNA binding"/>
    <property type="evidence" value="ECO:0007669"/>
    <property type="project" value="InterPro"/>
</dbReference>
<dbReference type="AlphaFoldDB" id="A0A1H5MV08"/>
<protein>
    <submittedName>
        <fullName evidence="1">Uncharacterized protein</fullName>
    </submittedName>
</protein>
<reference evidence="1" key="1">
    <citation type="submission" date="2016-10" db="EMBL/GenBank/DDBJ databases">
        <authorList>
            <person name="Varghese N."/>
            <person name="Submissions S."/>
        </authorList>
    </citation>
    <scope>NUCLEOTIDE SEQUENCE [LARGE SCALE GENOMIC DNA]</scope>
    <source>
        <strain evidence="1">LMG 25555</strain>
    </source>
</reference>
<sequence>MYIGRGRRIGRALLYGYTVKGVFTVMSRIDLLPDAGPVLSLRHALYRAGRSYKGGVTALAFAMVIDNDSLQKKLKLDEERRWLTPDELEEVIRLTADPRLLDALVRPAGAVWYKPTPVPATKEALKAVGKLLHESGEFVSCMHDGVADAVWESHEVAILEKRGMDVIREVLGIMAGARQAMEDRDNG</sequence>
<gene>
    <name evidence="1" type="ORF">SAMN04489800_2903</name>
</gene>
<dbReference type="EMBL" id="FNUD01000002">
    <property type="protein sequence ID" value="SEE93103.1"/>
    <property type="molecule type" value="Genomic_DNA"/>
</dbReference>
<dbReference type="Pfam" id="PF06892">
    <property type="entry name" value="Phage_CP76"/>
    <property type="match status" value="1"/>
</dbReference>
<comment type="caution">
    <text evidence="1">The sequence shown here is derived from an EMBL/GenBank/DDBJ whole genome shotgun (WGS) entry which is preliminary data.</text>
</comment>
<evidence type="ECO:0000313" key="1">
    <source>
        <dbReference type="EMBL" id="SEE93103.1"/>
    </source>
</evidence>
<proteinExistence type="predicted"/>
<dbReference type="Proteomes" id="UP000183613">
    <property type="component" value="Unassembled WGS sequence"/>
</dbReference>